<evidence type="ECO:0000313" key="3">
    <source>
        <dbReference type="Proteomes" id="UP000002281"/>
    </source>
</evidence>
<evidence type="ECO:0000313" key="4">
    <source>
        <dbReference type="VGNC" id="VGNC:17823"/>
    </source>
</evidence>
<dbReference type="InterPro" id="IPR040879">
    <property type="entry name" value="Spt46-like"/>
</dbReference>
<dbReference type="PANTHER" id="PTHR33517">
    <property type="entry name" value="PROTEIN FAM170B-RELATED"/>
    <property type="match status" value="1"/>
</dbReference>
<sequence>MRSQWKASPGVLAESLSLPWVIEQTIVTDEVTEYQAPSDPRAASGRSGQASGGLQHSPSQLSPKSWSTEAPGRWCRNMKRHFTDYRGEQSATDGTTLSLTSPGSTEESTEVCWPGRSGERVRPGTVKREEASPRPRSPCLHEEDICFVSRARRMLSWSSSPSSQSSSEYQSYSQYQSCCSCAYQEDAAQQSVCAFYTHVQTVQGVAVAWETDTGFEPVSRKPRIHEAEFTKRQRRKGSSFEMASNTDLHWDLEASKNGCCPEPEEAELLVPLECCVQELRDTPDWLVTTNYGLRCVACCRVFPTLEALLQHAQYGIQEGFSCQIFFEEMLERRRARDQAQEQQLEEEEQSPSDSSEYPRYHVEVESLPSQQQKQ</sequence>
<feature type="compositionally biased region" description="Basic and acidic residues" evidence="1">
    <location>
        <begin position="117"/>
        <end position="135"/>
    </location>
</feature>
<dbReference type="GO" id="GO:0009566">
    <property type="term" value="P:fertilization"/>
    <property type="evidence" value="ECO:0000318"/>
    <property type="project" value="GO_Central"/>
</dbReference>
<feature type="compositionally biased region" description="Low complexity" evidence="1">
    <location>
        <begin position="92"/>
        <end position="106"/>
    </location>
</feature>
<organism evidence="2 3">
    <name type="scientific">Equus caballus</name>
    <name type="common">Horse</name>
    <dbReference type="NCBI Taxonomy" id="9796"/>
    <lineage>
        <taxon>Eukaryota</taxon>
        <taxon>Metazoa</taxon>
        <taxon>Chordata</taxon>
        <taxon>Craniata</taxon>
        <taxon>Vertebrata</taxon>
        <taxon>Euteleostomi</taxon>
        <taxon>Mammalia</taxon>
        <taxon>Eutheria</taxon>
        <taxon>Laurasiatheria</taxon>
        <taxon>Perissodactyla</taxon>
        <taxon>Equidae</taxon>
        <taxon>Equus</taxon>
    </lineage>
</organism>
<dbReference type="PANTHER" id="PTHR33517:SF2">
    <property type="entry name" value="PROTEIN FAM170B"/>
    <property type="match status" value="1"/>
</dbReference>
<dbReference type="AlphaFoldDB" id="A0A3Q2LQK0"/>
<dbReference type="Pfam" id="PF17734">
    <property type="entry name" value="Spt46"/>
    <property type="match status" value="1"/>
</dbReference>
<dbReference type="Bgee" id="ENSECAG00000024059">
    <property type="expression patterns" value="Expressed in testis and 4 other cell types or tissues"/>
</dbReference>
<reference evidence="2" key="3">
    <citation type="submission" date="2025-09" db="UniProtKB">
        <authorList>
            <consortium name="Ensembl"/>
        </authorList>
    </citation>
    <scope>IDENTIFICATION</scope>
    <source>
        <strain evidence="2">Thoroughbred</strain>
    </source>
</reference>
<feature type="region of interest" description="Disordered" evidence="1">
    <location>
        <begin position="86"/>
        <end position="135"/>
    </location>
</feature>
<evidence type="ECO:0000313" key="2">
    <source>
        <dbReference type="Ensembl" id="ENSECAP00000044548.2"/>
    </source>
</evidence>
<dbReference type="GeneTree" id="ENSGT00940000162512"/>
<dbReference type="VGNC" id="VGNC:17823">
    <property type="gene designation" value="FAM170B"/>
</dbReference>
<gene>
    <name evidence="2 4" type="primary">FAM170B</name>
</gene>
<dbReference type="Ensembl" id="ENSECAT00000061183.2">
    <property type="protein sequence ID" value="ENSECAP00000044548.2"/>
    <property type="gene ID" value="ENSECAG00000024059.4"/>
</dbReference>
<feature type="region of interest" description="Disordered" evidence="1">
    <location>
        <begin position="336"/>
        <end position="374"/>
    </location>
</feature>
<protein>
    <submittedName>
        <fullName evidence="2">Family with sequence similarity 170 member B</fullName>
    </submittedName>
</protein>
<feature type="compositionally biased region" description="Polar residues" evidence="1">
    <location>
        <begin position="54"/>
        <end position="68"/>
    </location>
</feature>
<keyword evidence="3" id="KW-1185">Reference proteome</keyword>
<evidence type="ECO:0000256" key="1">
    <source>
        <dbReference type="SAM" id="MobiDB-lite"/>
    </source>
</evidence>
<feature type="region of interest" description="Disordered" evidence="1">
    <location>
        <begin position="30"/>
        <end position="71"/>
    </location>
</feature>
<dbReference type="Proteomes" id="UP000002281">
    <property type="component" value="Chromosome 1"/>
</dbReference>
<accession>A0A3Q2LQK0</accession>
<reference evidence="2 3" key="1">
    <citation type="journal article" date="2009" name="Science">
        <title>Genome sequence, comparative analysis, and population genetics of the domestic horse.</title>
        <authorList>
            <consortium name="Broad Institute Genome Sequencing Platform"/>
            <consortium name="Broad Institute Whole Genome Assembly Team"/>
            <person name="Wade C.M."/>
            <person name="Giulotto E."/>
            <person name="Sigurdsson S."/>
            <person name="Zoli M."/>
            <person name="Gnerre S."/>
            <person name="Imsland F."/>
            <person name="Lear T.L."/>
            <person name="Adelson D.L."/>
            <person name="Bailey E."/>
            <person name="Bellone R.R."/>
            <person name="Bloecker H."/>
            <person name="Distl O."/>
            <person name="Edgar R.C."/>
            <person name="Garber M."/>
            <person name="Leeb T."/>
            <person name="Mauceli E."/>
            <person name="MacLeod J.N."/>
            <person name="Penedo M.C.T."/>
            <person name="Raison J.M."/>
            <person name="Sharpe T."/>
            <person name="Vogel J."/>
            <person name="Andersson L."/>
            <person name="Antczak D.F."/>
            <person name="Biagi T."/>
            <person name="Binns M.M."/>
            <person name="Chowdhary B.P."/>
            <person name="Coleman S.J."/>
            <person name="Della Valle G."/>
            <person name="Fryc S."/>
            <person name="Guerin G."/>
            <person name="Hasegawa T."/>
            <person name="Hill E.W."/>
            <person name="Jurka J."/>
            <person name="Kiialainen A."/>
            <person name="Lindgren G."/>
            <person name="Liu J."/>
            <person name="Magnani E."/>
            <person name="Mickelson J.R."/>
            <person name="Murray J."/>
            <person name="Nergadze S.G."/>
            <person name="Onofrio R."/>
            <person name="Pedroni S."/>
            <person name="Piras M.F."/>
            <person name="Raudsepp T."/>
            <person name="Rocchi M."/>
            <person name="Roeed K.H."/>
            <person name="Ryder O.A."/>
            <person name="Searle S."/>
            <person name="Skow L."/>
            <person name="Swinburne J.E."/>
            <person name="Syvaenen A.C."/>
            <person name="Tozaki T."/>
            <person name="Valberg S.J."/>
            <person name="Vaudin M."/>
            <person name="White J.R."/>
            <person name="Zody M.C."/>
            <person name="Lander E.S."/>
            <person name="Lindblad-Toh K."/>
        </authorList>
    </citation>
    <scope>NUCLEOTIDE SEQUENCE [LARGE SCALE GENOMIC DNA]</scope>
    <source>
        <strain evidence="2 3">Thoroughbred</strain>
    </source>
</reference>
<feature type="compositionally biased region" description="Low complexity" evidence="1">
    <location>
        <begin position="41"/>
        <end position="53"/>
    </location>
</feature>
<dbReference type="GO" id="GO:0001669">
    <property type="term" value="C:acrosomal vesicle"/>
    <property type="evidence" value="ECO:0000318"/>
    <property type="project" value="GO_Central"/>
</dbReference>
<proteinExistence type="predicted"/>
<name>A0A3Q2LQK0_HORSE</name>
<reference evidence="2" key="2">
    <citation type="submission" date="2025-08" db="UniProtKB">
        <authorList>
            <consortium name="Ensembl"/>
        </authorList>
    </citation>
    <scope>IDENTIFICATION</scope>
    <source>
        <strain evidence="2">Thoroughbred</strain>
    </source>
</reference>